<dbReference type="FunFam" id="3.30.950.10:FF:000001">
    <property type="entry name" value="Siroheme synthase"/>
    <property type="match status" value="1"/>
</dbReference>
<evidence type="ECO:0000256" key="2">
    <source>
        <dbReference type="ARBA" id="ARBA00012162"/>
    </source>
</evidence>
<keyword evidence="13" id="KW-1185">Reference proteome</keyword>
<evidence type="ECO:0000256" key="6">
    <source>
        <dbReference type="ARBA" id="ARBA00022691"/>
    </source>
</evidence>
<keyword evidence="4 10" id="KW-0489">Methyltransferase</keyword>
<dbReference type="Gene3D" id="3.30.950.10">
    <property type="entry name" value="Methyltransferase, Cobalt-precorrin-4 Transmethylase, Domain 2"/>
    <property type="match status" value="1"/>
</dbReference>
<dbReference type="InterPro" id="IPR035996">
    <property type="entry name" value="4pyrrol_Methylase_sf"/>
</dbReference>
<dbReference type="Gene3D" id="3.40.1010.10">
    <property type="entry name" value="Cobalt-precorrin-4 Transmethylase, Domain 1"/>
    <property type="match status" value="1"/>
</dbReference>
<dbReference type="EMBL" id="CP071793">
    <property type="protein sequence ID" value="QTD50384.1"/>
    <property type="molecule type" value="Genomic_DNA"/>
</dbReference>
<keyword evidence="3" id="KW-0169">Cobalamin biosynthesis</keyword>
<dbReference type="Proteomes" id="UP000663929">
    <property type="component" value="Chromosome"/>
</dbReference>
<dbReference type="SUPFAM" id="SSF53790">
    <property type="entry name" value="Tetrapyrrole methylase"/>
    <property type="match status" value="1"/>
</dbReference>
<comment type="similarity">
    <text evidence="1 10">Belongs to the precorrin methyltransferase family.</text>
</comment>
<evidence type="ECO:0000256" key="4">
    <source>
        <dbReference type="ARBA" id="ARBA00022603"/>
    </source>
</evidence>
<dbReference type="InterPro" id="IPR003043">
    <property type="entry name" value="Uropor_MeTrfase_CS"/>
</dbReference>
<dbReference type="PANTHER" id="PTHR45790:SF3">
    <property type="entry name" value="S-ADENOSYL-L-METHIONINE-DEPENDENT UROPORPHYRINOGEN III METHYLTRANSFERASE, CHLOROPLASTIC"/>
    <property type="match status" value="1"/>
</dbReference>
<sequence>MNSKALGKVFLVGAGPGDPELLTLKAYRLLGEADVVVYDRLVHASIMNLIPSRTPRVFVGKYPGRHHTPQAQINDILVELAQTHGTVVRLKGGDPFIFGRGGEEALELVAAGIEVVVVPGITAAAGCGASVGLPLTHRGYATSVRFVTGHCRAGKPLNLDWPSLVSEGTTLVFYMGLANLDEIRTNLTRHGMSVRTPVAAVENGSTPEQRVHFSTLERVKNELAELSFRSPTLLVVGAVVRVAERLAPHMVAKPLQEASHAHLG</sequence>
<dbReference type="FunFam" id="3.40.1010.10:FF:000001">
    <property type="entry name" value="Siroheme synthase"/>
    <property type="match status" value="1"/>
</dbReference>
<reference evidence="12" key="1">
    <citation type="submission" date="2021-03" db="EMBL/GenBank/DDBJ databases">
        <title>Acanthopleuribacteraceae sp. M133.</title>
        <authorList>
            <person name="Wang G."/>
        </authorList>
    </citation>
    <scope>NUCLEOTIDE SEQUENCE</scope>
    <source>
        <strain evidence="12">M133</strain>
    </source>
</reference>
<evidence type="ECO:0000313" key="13">
    <source>
        <dbReference type="Proteomes" id="UP000663929"/>
    </source>
</evidence>
<evidence type="ECO:0000256" key="10">
    <source>
        <dbReference type="RuleBase" id="RU003960"/>
    </source>
</evidence>
<evidence type="ECO:0000256" key="8">
    <source>
        <dbReference type="ARBA" id="ARBA00025705"/>
    </source>
</evidence>
<keyword evidence="7" id="KW-0627">Porphyrin biosynthesis</keyword>
<evidence type="ECO:0000256" key="7">
    <source>
        <dbReference type="ARBA" id="ARBA00023244"/>
    </source>
</evidence>
<organism evidence="12 13">
    <name type="scientific">Sulfidibacter corallicola</name>
    <dbReference type="NCBI Taxonomy" id="2818388"/>
    <lineage>
        <taxon>Bacteria</taxon>
        <taxon>Pseudomonadati</taxon>
        <taxon>Acidobacteriota</taxon>
        <taxon>Holophagae</taxon>
        <taxon>Acanthopleuribacterales</taxon>
        <taxon>Acanthopleuribacteraceae</taxon>
        <taxon>Sulfidibacter</taxon>
    </lineage>
</organism>
<evidence type="ECO:0000313" key="12">
    <source>
        <dbReference type="EMBL" id="QTD50384.1"/>
    </source>
</evidence>
<dbReference type="GO" id="GO:0032259">
    <property type="term" value="P:methylation"/>
    <property type="evidence" value="ECO:0007669"/>
    <property type="project" value="UniProtKB-KW"/>
</dbReference>
<dbReference type="InterPro" id="IPR000878">
    <property type="entry name" value="4pyrrol_Mease"/>
</dbReference>
<feature type="domain" description="Tetrapyrrole methylase" evidence="11">
    <location>
        <begin position="8"/>
        <end position="218"/>
    </location>
</feature>
<dbReference type="InterPro" id="IPR014777">
    <property type="entry name" value="4pyrrole_Mease_sub1"/>
</dbReference>
<dbReference type="PROSITE" id="PS00839">
    <property type="entry name" value="SUMT_1"/>
    <property type="match status" value="1"/>
</dbReference>
<evidence type="ECO:0000256" key="5">
    <source>
        <dbReference type="ARBA" id="ARBA00022679"/>
    </source>
</evidence>
<dbReference type="Pfam" id="PF00590">
    <property type="entry name" value="TP_methylase"/>
    <property type="match status" value="1"/>
</dbReference>
<proteinExistence type="inferred from homology"/>
<evidence type="ECO:0000256" key="1">
    <source>
        <dbReference type="ARBA" id="ARBA00005879"/>
    </source>
</evidence>
<dbReference type="InterPro" id="IPR014776">
    <property type="entry name" value="4pyrrole_Mease_sub2"/>
</dbReference>
<dbReference type="GO" id="GO:0019354">
    <property type="term" value="P:siroheme biosynthetic process"/>
    <property type="evidence" value="ECO:0007669"/>
    <property type="project" value="InterPro"/>
</dbReference>
<dbReference type="PANTHER" id="PTHR45790">
    <property type="entry name" value="SIROHEME SYNTHASE-RELATED"/>
    <property type="match status" value="1"/>
</dbReference>
<dbReference type="CDD" id="cd11642">
    <property type="entry name" value="SUMT"/>
    <property type="match status" value="1"/>
</dbReference>
<dbReference type="GO" id="GO:0004851">
    <property type="term" value="F:uroporphyrin-III C-methyltransferase activity"/>
    <property type="evidence" value="ECO:0007669"/>
    <property type="project" value="UniProtKB-EC"/>
</dbReference>
<keyword evidence="6" id="KW-0949">S-adenosyl-L-methionine</keyword>
<evidence type="ECO:0000256" key="3">
    <source>
        <dbReference type="ARBA" id="ARBA00022573"/>
    </source>
</evidence>
<dbReference type="AlphaFoldDB" id="A0A8A4TMF2"/>
<dbReference type="KEGG" id="scor:J3U87_32775"/>
<dbReference type="NCBIfam" id="TIGR01469">
    <property type="entry name" value="cobA_cysG_Cterm"/>
    <property type="match status" value="1"/>
</dbReference>
<comment type="pathway">
    <text evidence="9">Cofactor biosynthesis; adenosylcobalamin biosynthesis; precorrin-2 from uroporphyrinogen III: step 1/1.</text>
</comment>
<name>A0A8A4TMF2_SULCO</name>
<gene>
    <name evidence="12" type="primary">cobA</name>
    <name evidence="12" type="ORF">J3U87_32775</name>
</gene>
<dbReference type="InterPro" id="IPR050161">
    <property type="entry name" value="Siro_Cobalamin_biosynth"/>
</dbReference>
<keyword evidence="5 10" id="KW-0808">Transferase</keyword>
<dbReference type="InterPro" id="IPR006366">
    <property type="entry name" value="CobA/CysG_C"/>
</dbReference>
<accession>A0A8A4TMF2</accession>
<comment type="pathway">
    <text evidence="8">Porphyrin-containing compound metabolism; siroheme biosynthesis; precorrin-2 from uroporphyrinogen III: step 1/1.</text>
</comment>
<dbReference type="PROSITE" id="PS00840">
    <property type="entry name" value="SUMT_2"/>
    <property type="match status" value="1"/>
</dbReference>
<protein>
    <recommendedName>
        <fullName evidence="2">uroporphyrinogen-III C-methyltransferase</fullName>
        <ecNumber evidence="2">2.1.1.107</ecNumber>
    </recommendedName>
</protein>
<evidence type="ECO:0000256" key="9">
    <source>
        <dbReference type="ARBA" id="ARBA00060548"/>
    </source>
</evidence>
<dbReference type="EC" id="2.1.1.107" evidence="2"/>
<dbReference type="RefSeq" id="WP_237380034.1">
    <property type="nucleotide sequence ID" value="NZ_CP071793.1"/>
</dbReference>
<dbReference type="NCBIfam" id="NF004790">
    <property type="entry name" value="PRK06136.1"/>
    <property type="match status" value="1"/>
</dbReference>
<dbReference type="GO" id="GO:0009236">
    <property type="term" value="P:cobalamin biosynthetic process"/>
    <property type="evidence" value="ECO:0007669"/>
    <property type="project" value="UniProtKB-KW"/>
</dbReference>
<evidence type="ECO:0000259" key="11">
    <source>
        <dbReference type="Pfam" id="PF00590"/>
    </source>
</evidence>